<dbReference type="EC" id="2.3.1.266" evidence="3"/>
<keyword evidence="2 3" id="KW-0012">Acyltransferase</keyword>
<keyword evidence="6" id="KW-1185">Reference proteome</keyword>
<comment type="similarity">
    <text evidence="3">Belongs to the acetyltransferase family. RimI subfamily.</text>
</comment>
<dbReference type="EMBL" id="CP014476">
    <property type="protein sequence ID" value="AMK77972.1"/>
    <property type="molecule type" value="Genomic_DNA"/>
</dbReference>
<dbReference type="AlphaFoldDB" id="A0A126T7C4"/>
<dbReference type="STRING" id="1538553.JT25_016045"/>
<keyword evidence="3" id="KW-0963">Cytoplasm</keyword>
<dbReference type="InterPro" id="IPR016181">
    <property type="entry name" value="Acyl_CoA_acyltransferase"/>
</dbReference>
<comment type="catalytic activity">
    <reaction evidence="3">
        <text>N-terminal L-alanyl-[ribosomal protein bS18] + acetyl-CoA = N-terminal N(alpha)-acetyl-L-alanyl-[ribosomal protein bS18] + CoA + H(+)</text>
        <dbReference type="Rhea" id="RHEA:43756"/>
        <dbReference type="Rhea" id="RHEA-COMP:10676"/>
        <dbReference type="Rhea" id="RHEA-COMP:10677"/>
        <dbReference type="ChEBI" id="CHEBI:15378"/>
        <dbReference type="ChEBI" id="CHEBI:57287"/>
        <dbReference type="ChEBI" id="CHEBI:57288"/>
        <dbReference type="ChEBI" id="CHEBI:64718"/>
        <dbReference type="ChEBI" id="CHEBI:83683"/>
        <dbReference type="EC" id="2.3.1.266"/>
    </reaction>
</comment>
<dbReference type="GO" id="GO:0005737">
    <property type="term" value="C:cytoplasm"/>
    <property type="evidence" value="ECO:0007669"/>
    <property type="project" value="UniProtKB-SubCell"/>
</dbReference>
<dbReference type="InterPro" id="IPR000182">
    <property type="entry name" value="GNAT_dom"/>
</dbReference>
<dbReference type="HAMAP" id="MF_02210">
    <property type="entry name" value="RimI"/>
    <property type="match status" value="1"/>
</dbReference>
<protein>
    <recommendedName>
        <fullName evidence="3">[Ribosomal protein bS18]-alanine N-acetyltransferase</fullName>
        <ecNumber evidence="3">2.3.1.266</ecNumber>
    </recommendedName>
</protein>
<proteinExistence type="inferred from homology"/>
<dbReference type="Gene3D" id="3.40.630.30">
    <property type="match status" value="1"/>
</dbReference>
<comment type="function">
    <text evidence="3">Acetylates the N-terminal alanine of ribosomal protein bS18.</text>
</comment>
<dbReference type="RefSeq" id="WP_036275741.1">
    <property type="nucleotide sequence ID" value="NZ_CP014476.1"/>
</dbReference>
<evidence type="ECO:0000313" key="6">
    <source>
        <dbReference type="Proteomes" id="UP000030512"/>
    </source>
</evidence>
<dbReference type="Pfam" id="PF00583">
    <property type="entry name" value="Acetyltransf_1"/>
    <property type="match status" value="1"/>
</dbReference>
<dbReference type="CDD" id="cd04301">
    <property type="entry name" value="NAT_SF"/>
    <property type="match status" value="1"/>
</dbReference>
<feature type="domain" description="N-acetyltransferase" evidence="4">
    <location>
        <begin position="35"/>
        <end position="181"/>
    </location>
</feature>
<evidence type="ECO:0000313" key="5">
    <source>
        <dbReference type="EMBL" id="AMK77972.1"/>
    </source>
</evidence>
<comment type="subcellular location">
    <subcellularLocation>
        <location evidence="3">Cytoplasm</location>
    </subcellularLocation>
</comment>
<dbReference type="PANTHER" id="PTHR43800">
    <property type="entry name" value="PEPTIDYL-LYSINE N-ACETYLTRANSFERASE YJAB"/>
    <property type="match status" value="1"/>
</dbReference>
<dbReference type="SUPFAM" id="SSF55729">
    <property type="entry name" value="Acyl-CoA N-acyltransferases (Nat)"/>
    <property type="match status" value="1"/>
</dbReference>
<evidence type="ECO:0000256" key="2">
    <source>
        <dbReference type="ARBA" id="ARBA00023315"/>
    </source>
</evidence>
<dbReference type="Proteomes" id="UP000030512">
    <property type="component" value="Chromosome"/>
</dbReference>
<dbReference type="PANTHER" id="PTHR43800:SF1">
    <property type="entry name" value="PEPTIDYL-LYSINE N-ACETYLTRANSFERASE YJAB"/>
    <property type="match status" value="1"/>
</dbReference>
<accession>A0A126T7C4</accession>
<dbReference type="InterPro" id="IPR043690">
    <property type="entry name" value="RimI"/>
</dbReference>
<sequence length="184" mass="21398">MWKLLHKLKDAVIYDADREFYAKVFPDSVDSKDLMRMRKMDHADLASVLKIEELNYEFPWSEGIFKDCFRTMTYTCWVCEAPDDSIVGYCIINVAAGEAHIMNISVNPDFQRQGAGRKMLEHLVEYARPRAEKIFLEVRPSNPGAINLYRKTGFREIGTRKNYYPAKNGREDAIMFELDLVPML</sequence>
<dbReference type="NCBIfam" id="TIGR01575">
    <property type="entry name" value="rimI"/>
    <property type="match status" value="1"/>
</dbReference>
<keyword evidence="1 3" id="KW-0808">Transferase</keyword>
<feature type="active site" description="Proton acceptor" evidence="3">
    <location>
        <position position="137"/>
    </location>
</feature>
<dbReference type="PROSITE" id="PS51186">
    <property type="entry name" value="GNAT"/>
    <property type="match status" value="1"/>
</dbReference>
<dbReference type="InterPro" id="IPR006464">
    <property type="entry name" value="AcTrfase_RimI/Ard1"/>
</dbReference>
<dbReference type="OrthoDB" id="9796919at2"/>
<gene>
    <name evidence="3" type="primary">rimI</name>
    <name evidence="5" type="ORF">JT25_016045</name>
</gene>
<feature type="binding site" evidence="3">
    <location>
        <position position="142"/>
    </location>
    <ligand>
        <name>acetyl-CoA</name>
        <dbReference type="ChEBI" id="CHEBI:57288"/>
    </ligand>
</feature>
<evidence type="ECO:0000259" key="4">
    <source>
        <dbReference type="PROSITE" id="PS51186"/>
    </source>
</evidence>
<evidence type="ECO:0000256" key="3">
    <source>
        <dbReference type="HAMAP-Rule" id="MF_02210"/>
    </source>
</evidence>
<organism evidence="5 6">
    <name type="scientific">Methylomonas denitrificans</name>
    <dbReference type="NCBI Taxonomy" id="1538553"/>
    <lineage>
        <taxon>Bacteria</taxon>
        <taxon>Pseudomonadati</taxon>
        <taxon>Pseudomonadota</taxon>
        <taxon>Gammaproteobacteria</taxon>
        <taxon>Methylococcales</taxon>
        <taxon>Methylococcaceae</taxon>
        <taxon>Methylomonas</taxon>
    </lineage>
</organism>
<dbReference type="GO" id="GO:0008999">
    <property type="term" value="F:protein-N-terminal-alanine acetyltransferase activity"/>
    <property type="evidence" value="ECO:0007669"/>
    <property type="project" value="UniProtKB-UniRule"/>
</dbReference>
<evidence type="ECO:0000256" key="1">
    <source>
        <dbReference type="ARBA" id="ARBA00022679"/>
    </source>
</evidence>
<name>A0A126T7C4_9GAMM</name>
<comment type="caution">
    <text evidence="3">Lacks conserved residue(s) required for the propagation of feature annotation.</text>
</comment>
<dbReference type="KEGG" id="mdn:JT25_016045"/>
<reference evidence="5 6" key="1">
    <citation type="journal article" date="2015" name="Environ. Microbiol.">
        <title>Methane oxidation coupled to nitrate reduction under hypoxia by the Gammaproteobacterium Methylomonas denitrificans, sp. nov. type strain FJG1.</title>
        <authorList>
            <person name="Kits K.D."/>
            <person name="Klotz M.G."/>
            <person name="Stein L.Y."/>
        </authorList>
    </citation>
    <scope>NUCLEOTIDE SEQUENCE [LARGE SCALE GENOMIC DNA]</scope>
    <source>
        <strain evidence="5 6">FJG1</strain>
    </source>
</reference>
<feature type="active site" description="Proton donor" evidence="3">
    <location>
        <position position="149"/>
    </location>
</feature>